<evidence type="ECO:0000259" key="1">
    <source>
        <dbReference type="Pfam" id="PF05099"/>
    </source>
</evidence>
<dbReference type="Proteomes" id="UP000629098">
    <property type="component" value="Unassembled WGS sequence"/>
</dbReference>
<keyword evidence="3" id="KW-1185">Reference proteome</keyword>
<reference evidence="2" key="1">
    <citation type="submission" date="2020-09" db="EMBL/GenBank/DDBJ databases">
        <title>Iningainema tapete sp. nov. (Scytonemataceae, Cyanobacteria) from greenhouses in central Florida (USA) produces two types of nodularin with biosynthetic potential for microcystin-LR and anabaenopeptins.</title>
        <authorList>
            <person name="Berthold D.E."/>
            <person name="Lefler F.W."/>
            <person name="Huang I.-S."/>
            <person name="Abdulla H."/>
            <person name="Zimba P.V."/>
            <person name="Laughinghouse H.D. IV."/>
        </authorList>
    </citation>
    <scope>NUCLEOTIDE SEQUENCE</scope>
    <source>
        <strain evidence="2">BLCCT55</strain>
    </source>
</reference>
<dbReference type="InterPro" id="IPR029024">
    <property type="entry name" value="TerB-like"/>
</dbReference>
<feature type="domain" description="Co-chaperone DjlA N-terminal" evidence="1">
    <location>
        <begin position="231"/>
        <end position="341"/>
    </location>
</feature>
<evidence type="ECO:0000313" key="2">
    <source>
        <dbReference type="EMBL" id="MBD2774174.1"/>
    </source>
</evidence>
<dbReference type="EMBL" id="JACXAE010000064">
    <property type="protein sequence ID" value="MBD2774174.1"/>
    <property type="molecule type" value="Genomic_DNA"/>
</dbReference>
<sequence>MNTVLASSADLKSSVRLRDIKLDDDAVELLSKLTKRQLNQADITPGVTFLAALVTMTLGVMYADGNVAASEAELLEKTIEQLVPTKGDVPVLIQLIINGIRENPIYQNPSEWLKLVKPLSTAERTLLMSFAYEMSSVDGEIASSESEYLKATASVLKIDSRHIAILENWYSGKGVQDIVTWNELQNLLNPKKFDYLGLRFVSLEAVELLSHLTGKKLSKIELTPVVVFLSALLTITWGVMLADGMQKEEEKRLLAKTIKRLIPQKNNAVREMMEILLNNIPQSDIYRNQQEWLKLAASLSEPEKMLMMSFSYEMSAADGEISTEERKYLQETANCLGIEPRYAAVLSAGFGGEGIEDIVAFEKLKLLIHPDQFQDIDENFVDAARYIIDTLEVLSF</sequence>
<evidence type="ECO:0000313" key="3">
    <source>
        <dbReference type="Proteomes" id="UP000629098"/>
    </source>
</evidence>
<dbReference type="InterPro" id="IPR007791">
    <property type="entry name" value="DjlA_N"/>
</dbReference>
<dbReference type="SUPFAM" id="SSF158682">
    <property type="entry name" value="TerB-like"/>
    <property type="match status" value="2"/>
</dbReference>
<comment type="caution">
    <text evidence="2">The sequence shown here is derived from an EMBL/GenBank/DDBJ whole genome shotgun (WGS) entry which is preliminary data.</text>
</comment>
<dbReference type="Gene3D" id="1.10.3680.10">
    <property type="entry name" value="TerB-like"/>
    <property type="match status" value="2"/>
</dbReference>
<dbReference type="CDD" id="cd07177">
    <property type="entry name" value="terB_like"/>
    <property type="match status" value="2"/>
</dbReference>
<feature type="domain" description="Co-chaperone DjlA N-terminal" evidence="1">
    <location>
        <begin position="52"/>
        <end position="163"/>
    </location>
</feature>
<accession>A0A8J6XEN6</accession>
<gene>
    <name evidence="2" type="ORF">ICL16_19360</name>
</gene>
<name>A0A8J6XEN6_9CYAN</name>
<dbReference type="AlphaFoldDB" id="A0A8J6XEN6"/>
<organism evidence="2 3">
    <name type="scientific">Iningainema tapete BLCC-T55</name>
    <dbReference type="NCBI Taxonomy" id="2748662"/>
    <lineage>
        <taxon>Bacteria</taxon>
        <taxon>Bacillati</taxon>
        <taxon>Cyanobacteriota</taxon>
        <taxon>Cyanophyceae</taxon>
        <taxon>Nostocales</taxon>
        <taxon>Scytonemataceae</taxon>
        <taxon>Iningainema tapete</taxon>
    </lineage>
</organism>
<dbReference type="Pfam" id="PF05099">
    <property type="entry name" value="TerB"/>
    <property type="match status" value="2"/>
</dbReference>
<protein>
    <submittedName>
        <fullName evidence="2">TerB family tellurite resistance protein</fullName>
    </submittedName>
</protein>
<proteinExistence type="predicted"/>
<dbReference type="RefSeq" id="WP_190830830.1">
    <property type="nucleotide sequence ID" value="NZ_CAWPPI010000064.1"/>
</dbReference>